<dbReference type="GO" id="GO:0006313">
    <property type="term" value="P:DNA transposition"/>
    <property type="evidence" value="ECO:0007669"/>
    <property type="project" value="UniProtKB-UniRule"/>
</dbReference>
<evidence type="ECO:0000256" key="1">
    <source>
        <dbReference type="ARBA" id="ARBA00004496"/>
    </source>
</evidence>
<evidence type="ECO:0000256" key="2">
    <source>
        <dbReference type="ARBA" id="ARBA00006657"/>
    </source>
</evidence>
<dbReference type="CDD" id="cd00798">
    <property type="entry name" value="INT_XerDC_C"/>
    <property type="match status" value="1"/>
</dbReference>
<comment type="caution">
    <text evidence="14">The sequence shown here is derived from an EMBL/GenBank/DDBJ whole genome shotgun (WGS) entry which is preliminary data.</text>
</comment>
<keyword evidence="4 11" id="KW-0963">Cytoplasm</keyword>
<dbReference type="Pfam" id="PF02899">
    <property type="entry name" value="Phage_int_SAM_1"/>
    <property type="match status" value="1"/>
</dbReference>
<keyword evidence="7 11" id="KW-0229">DNA integration</keyword>
<keyword evidence="15" id="KW-1185">Reference proteome</keyword>
<keyword evidence="10 11" id="KW-0131">Cell cycle</keyword>
<dbReference type="GO" id="GO:0007059">
    <property type="term" value="P:chromosome segregation"/>
    <property type="evidence" value="ECO:0007669"/>
    <property type="project" value="UniProtKB-UniRule"/>
</dbReference>
<evidence type="ECO:0000259" key="13">
    <source>
        <dbReference type="PROSITE" id="PS51900"/>
    </source>
</evidence>
<dbReference type="InterPro" id="IPR013762">
    <property type="entry name" value="Integrase-like_cat_sf"/>
</dbReference>
<dbReference type="EMBL" id="LAHO01000024">
    <property type="protein sequence ID" value="KKO43891.1"/>
    <property type="molecule type" value="Genomic_DNA"/>
</dbReference>
<evidence type="ECO:0000256" key="4">
    <source>
        <dbReference type="ARBA" id="ARBA00022490"/>
    </source>
</evidence>
<dbReference type="PATRIC" id="fig|336831.14.peg.1054"/>
<dbReference type="SUPFAM" id="SSF47823">
    <property type="entry name" value="lambda integrase-like, N-terminal domain"/>
    <property type="match status" value="1"/>
</dbReference>
<keyword evidence="8 11" id="KW-0238">DNA-binding</keyword>
<gene>
    <name evidence="11 14" type="primary">xerC</name>
    <name evidence="14" type="ORF">WG68_18305</name>
</gene>
<comment type="subunit">
    <text evidence="11">Forms a cyclic heterotetrameric complex composed of two molecules of XerC and two molecules of XerD.</text>
</comment>
<comment type="function">
    <text evidence="11">Site-specific tyrosine recombinase, which acts by catalyzing the cutting and rejoining of the recombining DNA molecules. The XerC-XerD complex is essential to convert dimers of the bacterial chromosome into monomers to permit their segregation at cell division. It also contributes to the segregational stability of plasmids.</text>
</comment>
<dbReference type="InterPro" id="IPR023009">
    <property type="entry name" value="Tyrosine_recombinase_XerC/XerD"/>
</dbReference>
<feature type="active site" evidence="11">
    <location>
        <position position="255"/>
    </location>
</feature>
<comment type="subcellular location">
    <subcellularLocation>
        <location evidence="1 11">Cytoplasm</location>
    </subcellularLocation>
</comment>
<dbReference type="InterPro" id="IPR010998">
    <property type="entry name" value="Integrase_recombinase_N"/>
</dbReference>
<dbReference type="InterPro" id="IPR044068">
    <property type="entry name" value="CB"/>
</dbReference>
<feature type="active site" evidence="11">
    <location>
        <position position="278"/>
    </location>
</feature>
<dbReference type="RefSeq" id="WP_046559179.1">
    <property type="nucleotide sequence ID" value="NZ_LAHO01000024.1"/>
</dbReference>
<dbReference type="InterPro" id="IPR002104">
    <property type="entry name" value="Integrase_catalytic"/>
</dbReference>
<dbReference type="OrthoDB" id="9801717at2"/>
<evidence type="ECO:0000256" key="11">
    <source>
        <dbReference type="HAMAP-Rule" id="MF_01808"/>
    </source>
</evidence>
<dbReference type="GO" id="GO:0009037">
    <property type="term" value="F:tyrosine-based site-specific recombinase activity"/>
    <property type="evidence" value="ECO:0007669"/>
    <property type="project" value="UniProtKB-UniRule"/>
</dbReference>
<evidence type="ECO:0000313" key="15">
    <source>
        <dbReference type="Proteomes" id="UP000034228"/>
    </source>
</evidence>
<dbReference type="PROSITE" id="PS51900">
    <property type="entry name" value="CB"/>
    <property type="match status" value="1"/>
</dbReference>
<comment type="similarity">
    <text evidence="2 11">Belongs to the 'phage' integrase family. XerC subfamily.</text>
</comment>
<dbReference type="SUPFAM" id="SSF56349">
    <property type="entry name" value="DNA breaking-rejoining enzymes"/>
    <property type="match status" value="1"/>
</dbReference>
<feature type="active site" evidence="11">
    <location>
        <position position="178"/>
    </location>
</feature>
<keyword evidence="5 11" id="KW-0132">Cell division</keyword>
<proteinExistence type="inferred from homology"/>
<dbReference type="InterPro" id="IPR011010">
    <property type="entry name" value="DNA_brk_join_enz"/>
</dbReference>
<evidence type="ECO:0000256" key="10">
    <source>
        <dbReference type="ARBA" id="ARBA00023306"/>
    </source>
</evidence>
<dbReference type="STRING" id="336831.WG68_18305"/>
<dbReference type="InterPro" id="IPR050090">
    <property type="entry name" value="Tyrosine_recombinase_XerCD"/>
</dbReference>
<evidence type="ECO:0000256" key="5">
    <source>
        <dbReference type="ARBA" id="ARBA00022618"/>
    </source>
</evidence>
<dbReference type="AlphaFoldDB" id="A0A0M2UZV6"/>
<keyword evidence="9 11" id="KW-0233">DNA recombination</keyword>
<evidence type="ECO:0000256" key="9">
    <source>
        <dbReference type="ARBA" id="ARBA00023172"/>
    </source>
</evidence>
<dbReference type="InterPro" id="IPR011931">
    <property type="entry name" value="Recomb_XerC"/>
</dbReference>
<evidence type="ECO:0000256" key="3">
    <source>
        <dbReference type="ARBA" id="ARBA00015804"/>
    </source>
</evidence>
<dbReference type="HAMAP" id="MF_01808">
    <property type="entry name" value="Recomb_XerC_XerD"/>
    <property type="match status" value="1"/>
</dbReference>
<protein>
    <recommendedName>
        <fullName evidence="3 11">Tyrosine recombinase XerC</fullName>
    </recommendedName>
</protein>
<dbReference type="InterPro" id="IPR004107">
    <property type="entry name" value="Integrase_SAM-like_N"/>
</dbReference>
<evidence type="ECO:0000256" key="6">
    <source>
        <dbReference type="ARBA" id="ARBA00022829"/>
    </source>
</evidence>
<sequence length="310" mass="35143">MTTAEPRWQRDLEHYLSYLRFERGYASRTLQTYRQQLCLLAGSVAANAADFSWQQQTESSLQTYLASGRRRGLSARSLALTVAALRGLYRYLQQQQQVSDNPAQYLTVPKPKAKLPKNLDIDTLQHLLSFDSSSDVLACRDKAMLELFYSSGLRLAELVGANINDIDWREQLIRVRGKGSKERQIPIGSVALAALQQWRSQRPLLLGNATPEADQNALFLSKQQQRISARQVRQRVNHWAKVQGLGQQLHPHMLRHSFASHVLQSSGDLRAVQDLLGHANLSTTQVYTHLDFQHLAAVYDNAHPRARKKP</sequence>
<dbReference type="PANTHER" id="PTHR30349">
    <property type="entry name" value="PHAGE INTEGRASE-RELATED"/>
    <property type="match status" value="1"/>
</dbReference>
<accession>A0A0M2UZV6</accession>
<evidence type="ECO:0000256" key="8">
    <source>
        <dbReference type="ARBA" id="ARBA00023125"/>
    </source>
</evidence>
<dbReference type="PANTHER" id="PTHR30349:SF81">
    <property type="entry name" value="TYROSINE RECOMBINASE XERC"/>
    <property type="match status" value="1"/>
</dbReference>
<reference evidence="14 15" key="1">
    <citation type="submission" date="2015-03" db="EMBL/GenBank/DDBJ databases">
        <title>Draft genome sequences of two protease-producing strains of Arsukibacterium isolated from two cold and alkaline environments.</title>
        <authorList>
            <person name="Lylloff J.E."/>
            <person name="Skov L.B."/>
            <person name="Jepsen M."/>
            <person name="Hallin P.F."/>
            <person name="Sorensen S.J."/>
            <person name="Stougaard P."/>
            <person name="Glaring M.A."/>
        </authorList>
    </citation>
    <scope>NUCLEOTIDE SEQUENCE [LARGE SCALE GENOMIC DNA]</scope>
    <source>
        <strain evidence="14 15">GCM72</strain>
    </source>
</reference>
<dbReference type="Proteomes" id="UP000034228">
    <property type="component" value="Unassembled WGS sequence"/>
</dbReference>
<dbReference type="NCBIfam" id="TIGR02224">
    <property type="entry name" value="recomb_XerC"/>
    <property type="match status" value="1"/>
</dbReference>
<evidence type="ECO:0000313" key="14">
    <source>
        <dbReference type="EMBL" id="KKO43891.1"/>
    </source>
</evidence>
<dbReference type="Gene3D" id="1.10.443.10">
    <property type="entry name" value="Intergrase catalytic core"/>
    <property type="match status" value="1"/>
</dbReference>
<dbReference type="Gene3D" id="1.10.150.130">
    <property type="match status" value="1"/>
</dbReference>
<feature type="active site" evidence="11">
    <location>
        <position position="252"/>
    </location>
</feature>
<feature type="active site" evidence="11">
    <location>
        <position position="154"/>
    </location>
</feature>
<feature type="active site" description="O-(3'-phospho-DNA)-tyrosine intermediate" evidence="11">
    <location>
        <position position="287"/>
    </location>
</feature>
<dbReference type="Pfam" id="PF00589">
    <property type="entry name" value="Phage_integrase"/>
    <property type="match status" value="1"/>
</dbReference>
<feature type="domain" description="Core-binding (CB)" evidence="13">
    <location>
        <begin position="6"/>
        <end position="93"/>
    </location>
</feature>
<dbReference type="GO" id="GO:0051301">
    <property type="term" value="P:cell division"/>
    <property type="evidence" value="ECO:0007669"/>
    <property type="project" value="UniProtKB-UniRule"/>
</dbReference>
<evidence type="ECO:0000256" key="7">
    <source>
        <dbReference type="ARBA" id="ARBA00022908"/>
    </source>
</evidence>
<evidence type="ECO:0000259" key="12">
    <source>
        <dbReference type="PROSITE" id="PS51898"/>
    </source>
</evidence>
<dbReference type="GO" id="GO:0003677">
    <property type="term" value="F:DNA binding"/>
    <property type="evidence" value="ECO:0007669"/>
    <property type="project" value="UniProtKB-UniRule"/>
</dbReference>
<dbReference type="PROSITE" id="PS51898">
    <property type="entry name" value="TYR_RECOMBINASE"/>
    <property type="match status" value="1"/>
</dbReference>
<name>A0A0M2UZV6_9GAMM</name>
<dbReference type="GO" id="GO:0005737">
    <property type="term" value="C:cytoplasm"/>
    <property type="evidence" value="ECO:0007669"/>
    <property type="project" value="UniProtKB-SubCell"/>
</dbReference>
<organism evidence="14 15">
    <name type="scientific">Arsukibacterium ikkense</name>
    <dbReference type="NCBI Taxonomy" id="336831"/>
    <lineage>
        <taxon>Bacteria</taxon>
        <taxon>Pseudomonadati</taxon>
        <taxon>Pseudomonadota</taxon>
        <taxon>Gammaproteobacteria</taxon>
        <taxon>Chromatiales</taxon>
        <taxon>Chromatiaceae</taxon>
        <taxon>Arsukibacterium</taxon>
    </lineage>
</organism>
<keyword evidence="6 11" id="KW-0159">Chromosome partition</keyword>
<feature type="domain" description="Tyr recombinase" evidence="12">
    <location>
        <begin position="114"/>
        <end position="300"/>
    </location>
</feature>